<dbReference type="KEGG" id="ccot:CCAX7_61710"/>
<sequence>MPISAWSHLVSELAARGDGVRESGAFLLGQTVKGRREAVRFAFYDDLEPGCLEAGYIIFTSVGYRKLWKILKESGLQVVADVHTHPGPPFQSPLDRDNPMMASSGHLAFIVPNYAQGRPQPADVAYYTFLGNHQWSEVKPGPSAQKLYVGRWS</sequence>
<dbReference type="EMBL" id="AP025739">
    <property type="protein sequence ID" value="BDI34120.1"/>
    <property type="molecule type" value="Genomic_DNA"/>
</dbReference>
<dbReference type="Pfam" id="PF14464">
    <property type="entry name" value="Prok-JAB"/>
    <property type="match status" value="1"/>
</dbReference>
<name>A0A402CWE4_9BACT</name>
<evidence type="ECO:0000259" key="1">
    <source>
        <dbReference type="Pfam" id="PF14464"/>
    </source>
</evidence>
<dbReference type="RefSeq" id="WP_119321662.1">
    <property type="nucleotide sequence ID" value="NZ_AP025739.1"/>
</dbReference>
<protein>
    <recommendedName>
        <fullName evidence="1">JAB domain-containing protein</fullName>
    </recommendedName>
</protein>
<keyword evidence="3" id="KW-1185">Reference proteome</keyword>
<proteinExistence type="predicted"/>
<reference evidence="2 3" key="1">
    <citation type="journal article" date="2019" name="Int. J. Syst. Evol. Microbiol.">
        <title>Capsulimonas corticalis gen. nov., sp. nov., an aerobic capsulated bacterium, of a novel bacterial order, Capsulimonadales ord. nov., of the class Armatimonadia of the phylum Armatimonadetes.</title>
        <authorList>
            <person name="Li J."/>
            <person name="Kudo C."/>
            <person name="Tonouchi A."/>
        </authorList>
    </citation>
    <scope>NUCLEOTIDE SEQUENCE [LARGE SCALE GENOMIC DNA]</scope>
    <source>
        <strain evidence="2 3">AX-7</strain>
    </source>
</reference>
<organism evidence="2 3">
    <name type="scientific">Capsulimonas corticalis</name>
    <dbReference type="NCBI Taxonomy" id="2219043"/>
    <lineage>
        <taxon>Bacteria</taxon>
        <taxon>Bacillati</taxon>
        <taxon>Armatimonadota</taxon>
        <taxon>Armatimonadia</taxon>
        <taxon>Capsulimonadales</taxon>
        <taxon>Capsulimonadaceae</taxon>
        <taxon>Capsulimonas</taxon>
    </lineage>
</organism>
<evidence type="ECO:0000313" key="2">
    <source>
        <dbReference type="EMBL" id="BDI34120.1"/>
    </source>
</evidence>
<dbReference type="AlphaFoldDB" id="A0A402CWE4"/>
<feature type="domain" description="JAB" evidence="1">
    <location>
        <begin position="15"/>
        <end position="110"/>
    </location>
</feature>
<evidence type="ECO:0000313" key="3">
    <source>
        <dbReference type="Proteomes" id="UP000287394"/>
    </source>
</evidence>
<dbReference type="Proteomes" id="UP000287394">
    <property type="component" value="Chromosome"/>
</dbReference>
<dbReference type="InterPro" id="IPR028090">
    <property type="entry name" value="JAB_dom_prok"/>
</dbReference>
<gene>
    <name evidence="2" type="ORF">CCAX7_61710</name>
</gene>
<accession>A0A402CWE4</accession>
<dbReference type="SUPFAM" id="SSF102712">
    <property type="entry name" value="JAB1/MPN domain"/>
    <property type="match status" value="1"/>
</dbReference>